<keyword evidence="7" id="KW-0547">Nucleotide-binding</keyword>
<dbReference type="EMBL" id="VWPJ01000020">
    <property type="protein sequence ID" value="KAA5604241.1"/>
    <property type="molecule type" value="Genomic_DNA"/>
</dbReference>
<evidence type="ECO:0000259" key="6">
    <source>
        <dbReference type="PROSITE" id="PS50929"/>
    </source>
</evidence>
<dbReference type="GO" id="GO:0140359">
    <property type="term" value="F:ABC-type transporter activity"/>
    <property type="evidence" value="ECO:0007669"/>
    <property type="project" value="InterPro"/>
</dbReference>
<reference evidence="7 8" key="1">
    <citation type="submission" date="2019-09" db="EMBL/GenBank/DDBJ databases">
        <title>Genome sequence of Roseospira marina, one of the more divergent members of the non-sulfur purple photosynthetic bacterial family, the Rhodospirillaceae.</title>
        <authorList>
            <person name="Meyer T."/>
            <person name="Kyndt J."/>
        </authorList>
    </citation>
    <scope>NUCLEOTIDE SEQUENCE [LARGE SCALE GENOMIC DNA]</scope>
    <source>
        <strain evidence="7 8">DSM 15113</strain>
    </source>
</reference>
<dbReference type="InterPro" id="IPR011527">
    <property type="entry name" value="ABC1_TM_dom"/>
</dbReference>
<dbReference type="GO" id="GO:0005524">
    <property type="term" value="F:ATP binding"/>
    <property type="evidence" value="ECO:0007669"/>
    <property type="project" value="UniProtKB-KW"/>
</dbReference>
<feature type="transmembrane region" description="Helical" evidence="5">
    <location>
        <begin position="76"/>
        <end position="100"/>
    </location>
</feature>
<keyword evidence="3 5" id="KW-1133">Transmembrane helix</keyword>
<dbReference type="InterPro" id="IPR036640">
    <property type="entry name" value="ABC1_TM_sf"/>
</dbReference>
<gene>
    <name evidence="7" type="ORF">F1188_16855</name>
</gene>
<evidence type="ECO:0000313" key="8">
    <source>
        <dbReference type="Proteomes" id="UP000324065"/>
    </source>
</evidence>
<dbReference type="PROSITE" id="PS50929">
    <property type="entry name" value="ABC_TM1F"/>
    <property type="match status" value="1"/>
</dbReference>
<evidence type="ECO:0000256" key="3">
    <source>
        <dbReference type="ARBA" id="ARBA00022989"/>
    </source>
</evidence>
<evidence type="ECO:0000313" key="7">
    <source>
        <dbReference type="EMBL" id="KAA5604241.1"/>
    </source>
</evidence>
<dbReference type="SUPFAM" id="SSF90123">
    <property type="entry name" value="ABC transporter transmembrane region"/>
    <property type="match status" value="1"/>
</dbReference>
<proteinExistence type="predicted"/>
<dbReference type="GO" id="GO:0005886">
    <property type="term" value="C:plasma membrane"/>
    <property type="evidence" value="ECO:0007669"/>
    <property type="project" value="UniProtKB-SubCell"/>
</dbReference>
<keyword evidence="8" id="KW-1185">Reference proteome</keyword>
<feature type="domain" description="ABC transmembrane type-1" evidence="6">
    <location>
        <begin position="44"/>
        <end position="103"/>
    </location>
</feature>
<dbReference type="Gene3D" id="1.20.1560.10">
    <property type="entry name" value="ABC transporter type 1, transmembrane domain"/>
    <property type="match status" value="1"/>
</dbReference>
<keyword evidence="2 5" id="KW-0812">Transmembrane</keyword>
<evidence type="ECO:0000256" key="1">
    <source>
        <dbReference type="ARBA" id="ARBA00004651"/>
    </source>
</evidence>
<organism evidence="7 8">
    <name type="scientific">Roseospira marina</name>
    <dbReference type="NCBI Taxonomy" id="140057"/>
    <lineage>
        <taxon>Bacteria</taxon>
        <taxon>Pseudomonadati</taxon>
        <taxon>Pseudomonadota</taxon>
        <taxon>Alphaproteobacteria</taxon>
        <taxon>Rhodospirillales</taxon>
        <taxon>Rhodospirillaceae</taxon>
        <taxon>Roseospira</taxon>
    </lineage>
</organism>
<comment type="caution">
    <text evidence="7">The sequence shown here is derived from an EMBL/GenBank/DDBJ whole genome shotgun (WGS) entry which is preliminary data.</text>
</comment>
<evidence type="ECO:0000256" key="4">
    <source>
        <dbReference type="ARBA" id="ARBA00023136"/>
    </source>
</evidence>
<keyword evidence="7" id="KW-0067">ATP-binding</keyword>
<dbReference type="RefSeq" id="WP_150063618.1">
    <property type="nucleotide sequence ID" value="NZ_JACHII010000016.1"/>
</dbReference>
<evidence type="ECO:0000256" key="2">
    <source>
        <dbReference type="ARBA" id="ARBA00022692"/>
    </source>
</evidence>
<evidence type="ECO:0000256" key="5">
    <source>
        <dbReference type="SAM" id="Phobius"/>
    </source>
</evidence>
<keyword evidence="4 5" id="KW-0472">Membrane</keyword>
<sequence>MRREEDEDWGAFGNEDLGYDARAATHVSWRRALGLFRPYGGRLIVILGLILASSLAGVAAPFLLRGIIDTAFPAGDLGLLALLAGGLIALSGAGTVIGALQGL</sequence>
<protein>
    <submittedName>
        <fullName evidence="7">ABC transporter ATP-binding protein</fullName>
    </submittedName>
</protein>
<accession>A0A5M6I7N4</accession>
<name>A0A5M6I7N4_9PROT</name>
<dbReference type="Proteomes" id="UP000324065">
    <property type="component" value="Unassembled WGS sequence"/>
</dbReference>
<feature type="transmembrane region" description="Helical" evidence="5">
    <location>
        <begin position="43"/>
        <end position="64"/>
    </location>
</feature>
<comment type="subcellular location">
    <subcellularLocation>
        <location evidence="1">Cell membrane</location>
        <topology evidence="1">Multi-pass membrane protein</topology>
    </subcellularLocation>
</comment>
<dbReference type="AlphaFoldDB" id="A0A5M6I7N4"/>